<evidence type="ECO:0000256" key="1">
    <source>
        <dbReference type="SAM" id="MobiDB-lite"/>
    </source>
</evidence>
<feature type="compositionally biased region" description="Acidic residues" evidence="1">
    <location>
        <begin position="124"/>
        <end position="161"/>
    </location>
</feature>
<evidence type="ECO:0000313" key="2">
    <source>
        <dbReference type="EMBL" id="GFO45306.1"/>
    </source>
</evidence>
<gene>
    <name evidence="2" type="ORF">PoB_007181100</name>
</gene>
<protein>
    <submittedName>
        <fullName evidence="2">Uncharacterized protein</fullName>
    </submittedName>
</protein>
<organism evidence="2 3">
    <name type="scientific">Plakobranchus ocellatus</name>
    <dbReference type="NCBI Taxonomy" id="259542"/>
    <lineage>
        <taxon>Eukaryota</taxon>
        <taxon>Metazoa</taxon>
        <taxon>Spiralia</taxon>
        <taxon>Lophotrochozoa</taxon>
        <taxon>Mollusca</taxon>
        <taxon>Gastropoda</taxon>
        <taxon>Heterobranchia</taxon>
        <taxon>Euthyneura</taxon>
        <taxon>Panpulmonata</taxon>
        <taxon>Sacoglossa</taxon>
        <taxon>Placobranchoidea</taxon>
        <taxon>Plakobranchidae</taxon>
        <taxon>Plakobranchus</taxon>
    </lineage>
</organism>
<dbReference type="Gene3D" id="3.30.70.2850">
    <property type="match status" value="1"/>
</dbReference>
<dbReference type="AlphaFoldDB" id="A0AAV4DMB4"/>
<keyword evidence="3" id="KW-1185">Reference proteome</keyword>
<reference evidence="2 3" key="1">
    <citation type="journal article" date="2021" name="Elife">
        <title>Chloroplast acquisition without the gene transfer in kleptoplastic sea slugs, Plakobranchus ocellatus.</title>
        <authorList>
            <person name="Maeda T."/>
            <person name="Takahashi S."/>
            <person name="Yoshida T."/>
            <person name="Shimamura S."/>
            <person name="Takaki Y."/>
            <person name="Nagai Y."/>
            <person name="Toyoda A."/>
            <person name="Suzuki Y."/>
            <person name="Arimoto A."/>
            <person name="Ishii H."/>
            <person name="Satoh N."/>
            <person name="Nishiyama T."/>
            <person name="Hasebe M."/>
            <person name="Maruyama T."/>
            <person name="Minagawa J."/>
            <person name="Obokata J."/>
            <person name="Shigenobu S."/>
        </authorList>
    </citation>
    <scope>NUCLEOTIDE SEQUENCE [LARGE SCALE GENOMIC DNA]</scope>
</reference>
<proteinExistence type="predicted"/>
<sequence>MPKRIQEEQKTIDAGEDEKIISKETSKRIDVPYLPPSTNTHTHFPYLFQTVKLQVLHDCGLVGRVLGYHVEATKFHFKFGPKIISSALCPSSPDPAAQYLNTGPKQRQDQEQKQTLQPVNAKDNDDDDDDDDDDDVYFDGDSHDYDDDDANDDYDDDDVDADGDKDNGSILMILNQVIHLTSTAMKTQMPQGSDHIFHMYCAHVKVFCPQHLAARRGKKRYDVINMKRDIIKNTYKQGT</sequence>
<dbReference type="EMBL" id="BLXT01008042">
    <property type="protein sequence ID" value="GFO45306.1"/>
    <property type="molecule type" value="Genomic_DNA"/>
</dbReference>
<dbReference type="Proteomes" id="UP000735302">
    <property type="component" value="Unassembled WGS sequence"/>
</dbReference>
<accession>A0AAV4DMB4</accession>
<feature type="region of interest" description="Disordered" evidence="1">
    <location>
        <begin position="95"/>
        <end position="166"/>
    </location>
</feature>
<comment type="caution">
    <text evidence="2">The sequence shown here is derived from an EMBL/GenBank/DDBJ whole genome shotgun (WGS) entry which is preliminary data.</text>
</comment>
<name>A0AAV4DMB4_9GAST</name>
<evidence type="ECO:0000313" key="3">
    <source>
        <dbReference type="Proteomes" id="UP000735302"/>
    </source>
</evidence>